<keyword evidence="1" id="KW-1133">Transmembrane helix</keyword>
<keyword evidence="1" id="KW-0472">Membrane</keyword>
<dbReference type="PANTHER" id="PTHR23542">
    <property type="match status" value="1"/>
</dbReference>
<evidence type="ECO:0000313" key="3">
    <source>
        <dbReference type="Proteomes" id="UP000266484"/>
    </source>
</evidence>
<keyword evidence="1" id="KW-0812">Transmembrane</keyword>
<name>A0A399SNH5_9MICO</name>
<dbReference type="PANTHER" id="PTHR23542:SF1">
    <property type="entry name" value="MAJOR FACILITATOR SUPERFAMILY (MFS) PROFILE DOMAIN-CONTAINING PROTEIN"/>
    <property type="match status" value="1"/>
</dbReference>
<gene>
    <name evidence="2" type="ORF">DZG00_16375</name>
</gene>
<evidence type="ECO:0000313" key="2">
    <source>
        <dbReference type="EMBL" id="RIJ43882.1"/>
    </source>
</evidence>
<reference evidence="2 3" key="1">
    <citation type="submission" date="2018-08" db="EMBL/GenBank/DDBJ databases">
        <title>Genome Sequence of Clavibacter michiganensis Subspecies type strains, and the Atypical Peach-Colored Strains Isolated from Tomato.</title>
        <authorList>
            <person name="Osdaghi E."/>
            <person name="Portier P."/>
            <person name="Briand M."/>
            <person name="Jacques M.-A."/>
        </authorList>
    </citation>
    <scope>NUCLEOTIDE SEQUENCE [LARGE SCALE GENOMIC DNA]</scope>
    <source>
        <strain evidence="2 3">CFBP 8615</strain>
    </source>
</reference>
<sequence>ALALVLLGVALVPVGLSLAPAMVSGFLLADAQTAPSVRTEASAWVNTAVNTGVALAAAAVGAVVDAVGPVAGIVVGGMAALVVAGIAAPSLLRRRPTAAEAKAPGATAL</sequence>
<accession>A0A399SNH5</accession>
<dbReference type="EMBL" id="QWGT01000532">
    <property type="protein sequence ID" value="RIJ43882.1"/>
    <property type="molecule type" value="Genomic_DNA"/>
</dbReference>
<protein>
    <submittedName>
        <fullName evidence="2">MFS transporter</fullName>
    </submittedName>
</protein>
<dbReference type="Proteomes" id="UP000266484">
    <property type="component" value="Unassembled WGS sequence"/>
</dbReference>
<feature type="non-terminal residue" evidence="2">
    <location>
        <position position="1"/>
    </location>
</feature>
<proteinExistence type="predicted"/>
<keyword evidence="3" id="KW-1185">Reference proteome</keyword>
<feature type="transmembrane region" description="Helical" evidence="1">
    <location>
        <begin position="70"/>
        <end position="92"/>
    </location>
</feature>
<dbReference type="AlphaFoldDB" id="A0A399SNH5"/>
<comment type="caution">
    <text evidence="2">The sequence shown here is derived from an EMBL/GenBank/DDBJ whole genome shotgun (WGS) entry which is preliminary data.</text>
</comment>
<feature type="transmembrane region" description="Helical" evidence="1">
    <location>
        <begin position="41"/>
        <end position="64"/>
    </location>
</feature>
<dbReference type="InterPro" id="IPR036259">
    <property type="entry name" value="MFS_trans_sf"/>
</dbReference>
<organism evidence="2 3">
    <name type="scientific">Clavibacter lycopersici</name>
    <dbReference type="NCBI Taxonomy" id="2301718"/>
    <lineage>
        <taxon>Bacteria</taxon>
        <taxon>Bacillati</taxon>
        <taxon>Actinomycetota</taxon>
        <taxon>Actinomycetes</taxon>
        <taxon>Micrococcales</taxon>
        <taxon>Microbacteriaceae</taxon>
        <taxon>Clavibacter</taxon>
    </lineage>
</organism>
<dbReference type="SUPFAM" id="SSF103473">
    <property type="entry name" value="MFS general substrate transporter"/>
    <property type="match status" value="1"/>
</dbReference>
<feature type="transmembrane region" description="Helical" evidence="1">
    <location>
        <begin position="6"/>
        <end position="29"/>
    </location>
</feature>
<evidence type="ECO:0000256" key="1">
    <source>
        <dbReference type="SAM" id="Phobius"/>
    </source>
</evidence>